<accession>A0A1G5FUR9</accession>
<evidence type="ECO:0000259" key="1">
    <source>
        <dbReference type="Pfam" id="PF11738"/>
    </source>
</evidence>
<keyword evidence="3" id="KW-1185">Reference proteome</keyword>
<gene>
    <name evidence="2" type="ORF">SAMN03080606_01498</name>
</gene>
<dbReference type="STRING" id="1120976.SAMN03080606_01498"/>
<reference evidence="2 3" key="1">
    <citation type="submission" date="2016-10" db="EMBL/GenBank/DDBJ databases">
        <authorList>
            <person name="de Groot N.N."/>
        </authorList>
    </citation>
    <scope>NUCLEOTIDE SEQUENCE [LARGE SCALE GENOMIC DNA]</scope>
    <source>
        <strain evidence="2 3">DSM 18978</strain>
    </source>
</reference>
<evidence type="ECO:0000313" key="2">
    <source>
        <dbReference type="EMBL" id="SCY42993.1"/>
    </source>
</evidence>
<protein>
    <recommendedName>
        <fullName evidence="1">DUF3298 domain-containing protein</fullName>
    </recommendedName>
</protein>
<dbReference type="AlphaFoldDB" id="A0A1G5FUR9"/>
<proteinExistence type="predicted"/>
<feature type="domain" description="DUF3298" evidence="1">
    <location>
        <begin position="119"/>
        <end position="188"/>
    </location>
</feature>
<dbReference type="EMBL" id="FMUS01000008">
    <property type="protein sequence ID" value="SCY42993.1"/>
    <property type="molecule type" value="Genomic_DNA"/>
</dbReference>
<evidence type="ECO:0000313" key="3">
    <source>
        <dbReference type="Proteomes" id="UP000198636"/>
    </source>
</evidence>
<dbReference type="InterPro" id="IPR037126">
    <property type="entry name" value="PdaC/RsiV-like_sf"/>
</dbReference>
<name>A0A1G5FUR9_9FIRM</name>
<sequence length="208" mass="24309">MGKNMSAEFKKPVSVHTLHYVTPNISFYYPMVYGLSDLIIQQKINYKITSLMLQVVSEVINPYSTTYVTGFYEIKTNERNVLSITLSALGDFGGAHPFTVVRSVSFDVKTGDYYKLYQLFKPNSHYIEKLSEMVYKQIKEREIPLLGEFKGVRMDQDYYIADKTLIIYFQLYEISPYYVGLPYFSIPIYNISDIIIKDSILDRMLYYL</sequence>
<dbReference type="Gene3D" id="3.30.565.40">
    <property type="entry name" value="Fervidobacterium nodosum Rt17-B1 like"/>
    <property type="match status" value="1"/>
</dbReference>
<dbReference type="Gene3D" id="3.90.640.20">
    <property type="entry name" value="Heat-shock cognate protein, ATPase"/>
    <property type="match status" value="1"/>
</dbReference>
<dbReference type="InterPro" id="IPR021729">
    <property type="entry name" value="DUF3298"/>
</dbReference>
<organism evidence="2 3">
    <name type="scientific">Alkaliphilus peptidifermentans DSM 18978</name>
    <dbReference type="NCBI Taxonomy" id="1120976"/>
    <lineage>
        <taxon>Bacteria</taxon>
        <taxon>Bacillati</taxon>
        <taxon>Bacillota</taxon>
        <taxon>Clostridia</taxon>
        <taxon>Peptostreptococcales</taxon>
        <taxon>Natronincolaceae</taxon>
        <taxon>Alkaliphilus</taxon>
    </lineage>
</organism>
<dbReference type="Proteomes" id="UP000198636">
    <property type="component" value="Unassembled WGS sequence"/>
</dbReference>
<dbReference type="Pfam" id="PF11738">
    <property type="entry name" value="DUF3298"/>
    <property type="match status" value="1"/>
</dbReference>